<dbReference type="EMBL" id="JAMYWD010000007">
    <property type="protein sequence ID" value="KAJ4965091.1"/>
    <property type="molecule type" value="Genomic_DNA"/>
</dbReference>
<dbReference type="GO" id="GO:0004523">
    <property type="term" value="F:RNA-DNA hybrid ribonuclease activity"/>
    <property type="evidence" value="ECO:0007669"/>
    <property type="project" value="InterPro"/>
</dbReference>
<proteinExistence type="predicted"/>
<evidence type="ECO:0000259" key="1">
    <source>
        <dbReference type="Pfam" id="PF13456"/>
    </source>
</evidence>
<dbReference type="OrthoDB" id="1731256at2759"/>
<accession>A0A9Q0HEH7</accession>
<protein>
    <recommendedName>
        <fullName evidence="1">RNase H type-1 domain-containing protein</fullName>
    </recommendedName>
</protein>
<dbReference type="GO" id="GO:0003676">
    <property type="term" value="F:nucleic acid binding"/>
    <property type="evidence" value="ECO:0007669"/>
    <property type="project" value="InterPro"/>
</dbReference>
<reference evidence="2" key="1">
    <citation type="journal article" date="2023" name="Plant J.">
        <title>The genome of the king protea, Protea cynaroides.</title>
        <authorList>
            <person name="Chang J."/>
            <person name="Duong T.A."/>
            <person name="Schoeman C."/>
            <person name="Ma X."/>
            <person name="Roodt D."/>
            <person name="Barker N."/>
            <person name="Li Z."/>
            <person name="Van de Peer Y."/>
            <person name="Mizrachi E."/>
        </authorList>
    </citation>
    <scope>NUCLEOTIDE SEQUENCE</scope>
    <source>
        <tissue evidence="2">Young leaves</tissue>
    </source>
</reference>
<evidence type="ECO:0000313" key="3">
    <source>
        <dbReference type="Proteomes" id="UP001141806"/>
    </source>
</evidence>
<name>A0A9Q0HEH7_9MAGN</name>
<dbReference type="AlphaFoldDB" id="A0A9Q0HEH7"/>
<evidence type="ECO:0000313" key="2">
    <source>
        <dbReference type="EMBL" id="KAJ4965091.1"/>
    </source>
</evidence>
<keyword evidence="3" id="KW-1185">Reference proteome</keyword>
<gene>
    <name evidence="2" type="ORF">NE237_016940</name>
</gene>
<dbReference type="InterPro" id="IPR036397">
    <property type="entry name" value="RNaseH_sf"/>
</dbReference>
<dbReference type="Pfam" id="PF13456">
    <property type="entry name" value="RVT_3"/>
    <property type="match status" value="1"/>
</dbReference>
<comment type="caution">
    <text evidence="2">The sequence shown here is derived from an EMBL/GenBank/DDBJ whole genome shotgun (WGS) entry which is preliminary data.</text>
</comment>
<organism evidence="2 3">
    <name type="scientific">Protea cynaroides</name>
    <dbReference type="NCBI Taxonomy" id="273540"/>
    <lineage>
        <taxon>Eukaryota</taxon>
        <taxon>Viridiplantae</taxon>
        <taxon>Streptophyta</taxon>
        <taxon>Embryophyta</taxon>
        <taxon>Tracheophyta</taxon>
        <taxon>Spermatophyta</taxon>
        <taxon>Magnoliopsida</taxon>
        <taxon>Proteales</taxon>
        <taxon>Proteaceae</taxon>
        <taxon>Protea</taxon>
    </lineage>
</organism>
<dbReference type="FunFam" id="3.30.420.10:FF:000076">
    <property type="entry name" value="RBR-type E3 ubiquitin transferase"/>
    <property type="match status" value="1"/>
</dbReference>
<dbReference type="Proteomes" id="UP001141806">
    <property type="component" value="Unassembled WGS sequence"/>
</dbReference>
<dbReference type="Gene3D" id="3.30.420.10">
    <property type="entry name" value="Ribonuclease H-like superfamily/Ribonuclease H"/>
    <property type="match status" value="1"/>
</dbReference>
<dbReference type="InterPro" id="IPR002156">
    <property type="entry name" value="RNaseH_domain"/>
</dbReference>
<feature type="domain" description="RNase H type-1" evidence="1">
    <location>
        <begin position="15"/>
        <end position="117"/>
    </location>
</feature>
<sequence>MFFKSVLFSDAGELSSGCSGIGVVMERSPGAPVIQVSEKKLDLYVVESVAEYLASMDGLVEALMNNALLVFEFMDSRIVYDQIIHGERLENQLLIAMRQRVLEHVSNVESFVLKLVPSIEPERPSRLA</sequence>